<sequence length="194" mass="21471">MSSSRWDSWPNEEGISPASSLKPTSNIRKPVQAPISSGSVSLSLFEETLKAMRLSQLANSPGGMVPLMLFRERSKRCSYVSRPISTGMCPVITFSVKLSSRRLAQLPISGGIFSVRLLDANESELSAVRLQIPAGIAPARFKEATLMPVTRFYPYDSPQVTPCQLHGPDVRFSCHSALRFALLLFRHERRMDSS</sequence>
<reference evidence="3" key="3">
    <citation type="submission" date="2020-12" db="UniProtKB">
        <authorList>
            <consortium name="EnsemblPlants"/>
        </authorList>
    </citation>
    <scope>IDENTIFICATION</scope>
</reference>
<evidence type="ECO:0000313" key="2">
    <source>
        <dbReference type="EMBL" id="PNR35495.1"/>
    </source>
</evidence>
<proteinExistence type="predicted"/>
<evidence type="ECO:0000313" key="3">
    <source>
        <dbReference type="EnsemblPlants" id="PAC:32983037.CDS.1"/>
    </source>
</evidence>
<dbReference type="EnsemblPlants" id="Pp3c18_21007V3.1">
    <property type="protein sequence ID" value="PAC:32983037.CDS.1"/>
    <property type="gene ID" value="Pp3c18_21007"/>
</dbReference>
<reference evidence="2 4" key="1">
    <citation type="journal article" date="2008" name="Science">
        <title>The Physcomitrella genome reveals evolutionary insights into the conquest of land by plants.</title>
        <authorList>
            <person name="Rensing S."/>
            <person name="Lang D."/>
            <person name="Zimmer A."/>
            <person name="Terry A."/>
            <person name="Salamov A."/>
            <person name="Shapiro H."/>
            <person name="Nishiyama T."/>
            <person name="Perroud P.-F."/>
            <person name="Lindquist E."/>
            <person name="Kamisugi Y."/>
            <person name="Tanahashi T."/>
            <person name="Sakakibara K."/>
            <person name="Fujita T."/>
            <person name="Oishi K."/>
            <person name="Shin-I T."/>
            <person name="Kuroki Y."/>
            <person name="Toyoda A."/>
            <person name="Suzuki Y."/>
            <person name="Hashimoto A."/>
            <person name="Yamaguchi K."/>
            <person name="Sugano A."/>
            <person name="Kohara Y."/>
            <person name="Fujiyama A."/>
            <person name="Anterola A."/>
            <person name="Aoki S."/>
            <person name="Ashton N."/>
            <person name="Barbazuk W.B."/>
            <person name="Barker E."/>
            <person name="Bennetzen J."/>
            <person name="Bezanilla M."/>
            <person name="Blankenship R."/>
            <person name="Cho S.H."/>
            <person name="Dutcher S."/>
            <person name="Estelle M."/>
            <person name="Fawcett J.A."/>
            <person name="Gundlach H."/>
            <person name="Hanada K."/>
            <person name="Heyl A."/>
            <person name="Hicks K.A."/>
            <person name="Hugh J."/>
            <person name="Lohr M."/>
            <person name="Mayer K."/>
            <person name="Melkozernov A."/>
            <person name="Murata T."/>
            <person name="Nelson D."/>
            <person name="Pils B."/>
            <person name="Prigge M."/>
            <person name="Reiss B."/>
            <person name="Renner T."/>
            <person name="Rombauts S."/>
            <person name="Rushton P."/>
            <person name="Sanderfoot A."/>
            <person name="Schween G."/>
            <person name="Shiu S.-H."/>
            <person name="Stueber K."/>
            <person name="Theodoulou F.L."/>
            <person name="Tu H."/>
            <person name="Van de Peer Y."/>
            <person name="Verrier P.J."/>
            <person name="Waters E."/>
            <person name="Wood A."/>
            <person name="Yang L."/>
            <person name="Cove D."/>
            <person name="Cuming A."/>
            <person name="Hasebe M."/>
            <person name="Lucas S."/>
            <person name="Mishler D.B."/>
            <person name="Reski R."/>
            <person name="Grigoriev I."/>
            <person name="Quatrano R.S."/>
            <person name="Boore J.L."/>
        </authorList>
    </citation>
    <scope>NUCLEOTIDE SEQUENCE [LARGE SCALE GENOMIC DNA]</scope>
    <source>
        <strain evidence="3 4">cv. Gransden 2004</strain>
    </source>
</reference>
<name>A0A2K1J1U2_PHYPA</name>
<dbReference type="Gramene" id="Pp3c18_21007V3.1">
    <property type="protein sequence ID" value="PAC:32983037.CDS.1"/>
    <property type="gene ID" value="Pp3c18_21007"/>
</dbReference>
<feature type="compositionally biased region" description="Polar residues" evidence="1">
    <location>
        <begin position="17"/>
        <end position="26"/>
    </location>
</feature>
<feature type="region of interest" description="Disordered" evidence="1">
    <location>
        <begin position="1"/>
        <end position="26"/>
    </location>
</feature>
<gene>
    <name evidence="2" type="ORF">PHYPA_023395</name>
</gene>
<dbReference type="Proteomes" id="UP000006727">
    <property type="component" value="Chromosome 18"/>
</dbReference>
<dbReference type="AlphaFoldDB" id="A0A2K1J1U2"/>
<reference evidence="2 4" key="2">
    <citation type="journal article" date="2018" name="Plant J.">
        <title>The Physcomitrella patens chromosome-scale assembly reveals moss genome structure and evolution.</title>
        <authorList>
            <person name="Lang D."/>
            <person name="Ullrich K.K."/>
            <person name="Murat F."/>
            <person name="Fuchs J."/>
            <person name="Jenkins J."/>
            <person name="Haas F.B."/>
            <person name="Piednoel M."/>
            <person name="Gundlach H."/>
            <person name="Van Bel M."/>
            <person name="Meyberg R."/>
            <person name="Vives C."/>
            <person name="Morata J."/>
            <person name="Symeonidi A."/>
            <person name="Hiss M."/>
            <person name="Muchero W."/>
            <person name="Kamisugi Y."/>
            <person name="Saleh O."/>
            <person name="Blanc G."/>
            <person name="Decker E.L."/>
            <person name="van Gessel N."/>
            <person name="Grimwood J."/>
            <person name="Hayes R.D."/>
            <person name="Graham S.W."/>
            <person name="Gunter L.E."/>
            <person name="McDaniel S.F."/>
            <person name="Hoernstein S.N.W."/>
            <person name="Larsson A."/>
            <person name="Li F.W."/>
            <person name="Perroud P.F."/>
            <person name="Phillips J."/>
            <person name="Ranjan P."/>
            <person name="Rokshar D.S."/>
            <person name="Rothfels C.J."/>
            <person name="Schneider L."/>
            <person name="Shu S."/>
            <person name="Stevenson D.W."/>
            <person name="Thummler F."/>
            <person name="Tillich M."/>
            <person name="Villarreal Aguilar J.C."/>
            <person name="Widiez T."/>
            <person name="Wong G.K."/>
            <person name="Wymore A."/>
            <person name="Zhang Y."/>
            <person name="Zimmer A.D."/>
            <person name="Quatrano R.S."/>
            <person name="Mayer K.F.X."/>
            <person name="Goodstein D."/>
            <person name="Casacuberta J.M."/>
            <person name="Vandepoele K."/>
            <person name="Reski R."/>
            <person name="Cuming A.C."/>
            <person name="Tuskan G.A."/>
            <person name="Maumus F."/>
            <person name="Salse J."/>
            <person name="Schmutz J."/>
            <person name="Rensing S.A."/>
        </authorList>
    </citation>
    <scope>NUCLEOTIDE SEQUENCE [LARGE SCALE GENOMIC DNA]</scope>
    <source>
        <strain evidence="3 4">cv. Gransden 2004</strain>
    </source>
</reference>
<accession>A0A2K1J1U2</accession>
<organism evidence="2">
    <name type="scientific">Physcomitrium patens</name>
    <name type="common">Spreading-leaved earth moss</name>
    <name type="synonym">Physcomitrella patens</name>
    <dbReference type="NCBI Taxonomy" id="3218"/>
    <lineage>
        <taxon>Eukaryota</taxon>
        <taxon>Viridiplantae</taxon>
        <taxon>Streptophyta</taxon>
        <taxon>Embryophyta</taxon>
        <taxon>Bryophyta</taxon>
        <taxon>Bryophytina</taxon>
        <taxon>Bryopsida</taxon>
        <taxon>Funariidae</taxon>
        <taxon>Funariales</taxon>
        <taxon>Funariaceae</taxon>
        <taxon>Physcomitrium</taxon>
    </lineage>
</organism>
<evidence type="ECO:0000313" key="4">
    <source>
        <dbReference type="Proteomes" id="UP000006727"/>
    </source>
</evidence>
<dbReference type="InParanoid" id="A0A2K1J1U2"/>
<keyword evidence="4" id="KW-1185">Reference proteome</keyword>
<evidence type="ECO:0000256" key="1">
    <source>
        <dbReference type="SAM" id="MobiDB-lite"/>
    </source>
</evidence>
<protein>
    <submittedName>
        <fullName evidence="2 3">Uncharacterized protein</fullName>
    </submittedName>
</protein>
<dbReference type="EMBL" id="ABEU02000018">
    <property type="protein sequence ID" value="PNR35495.1"/>
    <property type="molecule type" value="Genomic_DNA"/>
</dbReference>